<reference evidence="2" key="1">
    <citation type="journal article" date="2023" name="Science">
        <title>Genome structures resolve the early diversification of teleost fishes.</title>
        <authorList>
            <person name="Parey E."/>
            <person name="Louis A."/>
            <person name="Montfort J."/>
            <person name="Bouchez O."/>
            <person name="Roques C."/>
            <person name="Iampietro C."/>
            <person name="Lluch J."/>
            <person name="Castinel A."/>
            <person name="Donnadieu C."/>
            <person name="Desvignes T."/>
            <person name="Floi Bucao C."/>
            <person name="Jouanno E."/>
            <person name="Wen M."/>
            <person name="Mejri S."/>
            <person name="Dirks R."/>
            <person name="Jansen H."/>
            <person name="Henkel C."/>
            <person name="Chen W.J."/>
            <person name="Zahm M."/>
            <person name="Cabau C."/>
            <person name="Klopp C."/>
            <person name="Thompson A.W."/>
            <person name="Robinson-Rechavi M."/>
            <person name="Braasch I."/>
            <person name="Lecointre G."/>
            <person name="Bobe J."/>
            <person name="Postlethwait J.H."/>
            <person name="Berthelot C."/>
            <person name="Roest Crollius H."/>
            <person name="Guiguen Y."/>
        </authorList>
    </citation>
    <scope>NUCLEOTIDE SEQUENCE</scope>
    <source>
        <strain evidence="2">NC1722</strain>
    </source>
</reference>
<dbReference type="Proteomes" id="UP001221898">
    <property type="component" value="Unassembled WGS sequence"/>
</dbReference>
<evidence type="ECO:0000256" key="1">
    <source>
        <dbReference type="SAM" id="MobiDB-lite"/>
    </source>
</evidence>
<gene>
    <name evidence="2" type="ORF">AAFF_G00299170</name>
</gene>
<feature type="compositionally biased region" description="Basic and acidic residues" evidence="1">
    <location>
        <begin position="1"/>
        <end position="17"/>
    </location>
</feature>
<name>A0AAD7R8I6_9TELE</name>
<dbReference type="EMBL" id="JAINUG010000426">
    <property type="protein sequence ID" value="KAJ8371879.1"/>
    <property type="molecule type" value="Genomic_DNA"/>
</dbReference>
<feature type="region of interest" description="Disordered" evidence="1">
    <location>
        <begin position="1"/>
        <end position="135"/>
    </location>
</feature>
<keyword evidence="3" id="KW-1185">Reference proteome</keyword>
<protein>
    <submittedName>
        <fullName evidence="2">Uncharacterized protein</fullName>
    </submittedName>
</protein>
<evidence type="ECO:0000313" key="2">
    <source>
        <dbReference type="EMBL" id="KAJ8371879.1"/>
    </source>
</evidence>
<feature type="compositionally biased region" description="Basic and acidic residues" evidence="1">
    <location>
        <begin position="64"/>
        <end position="94"/>
    </location>
</feature>
<comment type="caution">
    <text evidence="2">The sequence shown here is derived from an EMBL/GenBank/DDBJ whole genome shotgun (WGS) entry which is preliminary data.</text>
</comment>
<dbReference type="AlphaFoldDB" id="A0AAD7R8I6"/>
<sequence>MLRGERPRDGGGGDGGRKGKPAASKMAVPTILIQDFSDGAGPAGAQGVASGDGLSSKERRRRRREQERREREEEKARKKREKEMEKERDRERKKPQTRGKSFQVHSRAGVPPPGNNASKTPGSNRNSAPYFDTYF</sequence>
<proteinExistence type="predicted"/>
<evidence type="ECO:0000313" key="3">
    <source>
        <dbReference type="Proteomes" id="UP001221898"/>
    </source>
</evidence>
<organism evidence="2 3">
    <name type="scientific">Aldrovandia affinis</name>
    <dbReference type="NCBI Taxonomy" id="143900"/>
    <lineage>
        <taxon>Eukaryota</taxon>
        <taxon>Metazoa</taxon>
        <taxon>Chordata</taxon>
        <taxon>Craniata</taxon>
        <taxon>Vertebrata</taxon>
        <taxon>Euteleostomi</taxon>
        <taxon>Actinopterygii</taxon>
        <taxon>Neopterygii</taxon>
        <taxon>Teleostei</taxon>
        <taxon>Notacanthiformes</taxon>
        <taxon>Halosauridae</taxon>
        <taxon>Aldrovandia</taxon>
    </lineage>
</organism>
<accession>A0AAD7R8I6</accession>
<feature type="compositionally biased region" description="Polar residues" evidence="1">
    <location>
        <begin position="115"/>
        <end position="127"/>
    </location>
</feature>